<protein>
    <submittedName>
        <fullName evidence="1">Uncharacterized protein</fullName>
    </submittedName>
</protein>
<gene>
    <name evidence="1" type="ORF">FHU10_5154</name>
</gene>
<dbReference type="EMBL" id="VISQ01000001">
    <property type="protein sequence ID" value="TVZ72474.1"/>
    <property type="molecule type" value="Genomic_DNA"/>
</dbReference>
<dbReference type="OrthoDB" id="8664669at2"/>
<dbReference type="AlphaFoldDB" id="A0A559TCZ2"/>
<reference evidence="1" key="1">
    <citation type="submission" date="2019-06" db="EMBL/GenBank/DDBJ databases">
        <authorList>
            <person name="Deangelis K."/>
            <person name="Huntemann M."/>
            <person name="Clum A."/>
            <person name="Pillay M."/>
            <person name="Palaniappan K."/>
            <person name="Varghese N."/>
            <person name="Mikhailova N."/>
            <person name="Stamatis D."/>
            <person name="Reddy T."/>
            <person name="Daum C."/>
            <person name="Shapiro N."/>
            <person name="Ivanova N."/>
            <person name="Kyrpides N."/>
            <person name="Woyke T."/>
        </authorList>
    </citation>
    <scope>NUCLEOTIDE SEQUENCE [LARGE SCALE GENOMIC DNA]</scope>
    <source>
        <strain evidence="1">128R</strain>
    </source>
</reference>
<proteinExistence type="predicted"/>
<name>A0A559TCZ2_SERFO</name>
<evidence type="ECO:0000313" key="1">
    <source>
        <dbReference type="EMBL" id="TVZ72474.1"/>
    </source>
</evidence>
<sequence length="179" mass="19865">MKDNELITLIKGELSTGLERQGHSGIKVWQSYQPTLQGMTTDPVIYLHKMADVRHGSPGLREEYDDDAQVMRRITTEVLISTYQVSGVLVYEFTDPEAVTPGDMVKAAARAMQSPEFQQALAAKGANVMRVGSITTVDVTGENPGYEQRPLFEIDISHTDTFITEIPTFKSIVFRAGRV</sequence>
<accession>A0A559TCZ2</accession>
<dbReference type="NCBIfam" id="NF047498">
    <property type="entry name" value="LIC_12616_fam"/>
    <property type="match status" value="1"/>
</dbReference>
<dbReference type="Pfam" id="PF22756">
    <property type="entry name" value="E217_gp29"/>
    <property type="match status" value="1"/>
</dbReference>
<dbReference type="InterPro" id="IPR054447">
    <property type="entry name" value="Gp29-like"/>
</dbReference>
<comment type="caution">
    <text evidence="1">The sequence shown here is derived from an EMBL/GenBank/DDBJ whole genome shotgun (WGS) entry which is preliminary data.</text>
</comment>
<reference evidence="1" key="2">
    <citation type="submission" date="2019-08" db="EMBL/GenBank/DDBJ databases">
        <title>Investigation of anaerobic lignin degradation for improved lignocellulosic biofuels.</title>
        <authorList>
            <person name="Deangelis K.PhD."/>
        </authorList>
    </citation>
    <scope>NUCLEOTIDE SEQUENCE [LARGE SCALE GENOMIC DNA]</scope>
    <source>
        <strain evidence="1">128R</strain>
    </source>
</reference>
<organism evidence="1">
    <name type="scientific">Serratia fonticola</name>
    <dbReference type="NCBI Taxonomy" id="47917"/>
    <lineage>
        <taxon>Bacteria</taxon>
        <taxon>Pseudomonadati</taxon>
        <taxon>Pseudomonadota</taxon>
        <taxon>Gammaproteobacteria</taxon>
        <taxon>Enterobacterales</taxon>
        <taxon>Yersiniaceae</taxon>
        <taxon>Serratia</taxon>
    </lineage>
</organism>